<dbReference type="SMART" id="SM00315">
    <property type="entry name" value="RGS"/>
    <property type="match status" value="1"/>
</dbReference>
<dbReference type="OrthoDB" id="508837at2759"/>
<dbReference type="PANTHER" id="PTHR31600:SF2">
    <property type="entry name" value="GAMETE ENRICHED GENE 10 PROTEIN-RELATED"/>
    <property type="match status" value="1"/>
</dbReference>
<feature type="compositionally biased region" description="Polar residues" evidence="2">
    <location>
        <begin position="785"/>
        <end position="799"/>
    </location>
</feature>
<evidence type="ECO:0000313" key="6">
    <source>
        <dbReference type="Proteomes" id="UP000444721"/>
    </source>
</evidence>
<feature type="compositionally biased region" description="Polar residues" evidence="2">
    <location>
        <begin position="337"/>
        <end position="356"/>
    </location>
</feature>
<dbReference type="VEuPathDB" id="AmoebaDB:FDP41_010381"/>
<evidence type="ECO:0008006" key="7">
    <source>
        <dbReference type="Google" id="ProtNLM"/>
    </source>
</evidence>
<feature type="region of interest" description="Disordered" evidence="2">
    <location>
        <begin position="670"/>
        <end position="763"/>
    </location>
</feature>
<organism evidence="5 6">
    <name type="scientific">Naegleria fowleri</name>
    <name type="common">Brain eating amoeba</name>
    <dbReference type="NCBI Taxonomy" id="5763"/>
    <lineage>
        <taxon>Eukaryota</taxon>
        <taxon>Discoba</taxon>
        <taxon>Heterolobosea</taxon>
        <taxon>Tetramitia</taxon>
        <taxon>Eutetramitia</taxon>
        <taxon>Vahlkampfiidae</taxon>
        <taxon>Naegleria</taxon>
    </lineage>
</organism>
<dbReference type="InterPro" id="IPR052994">
    <property type="entry name" value="Tiny_macrocysts_regulators"/>
</dbReference>
<dbReference type="AlphaFoldDB" id="A0A6A5C6D7"/>
<dbReference type="PROSITE" id="PS50112">
    <property type="entry name" value="PAS"/>
    <property type="match status" value="1"/>
</dbReference>
<dbReference type="Gene3D" id="3.30.450.20">
    <property type="entry name" value="PAS domain"/>
    <property type="match status" value="1"/>
</dbReference>
<evidence type="ECO:0000259" key="3">
    <source>
        <dbReference type="PROSITE" id="PS50112"/>
    </source>
</evidence>
<dbReference type="InterPro" id="IPR013767">
    <property type="entry name" value="PAS_fold"/>
</dbReference>
<dbReference type="Proteomes" id="UP000444721">
    <property type="component" value="Unassembled WGS sequence"/>
</dbReference>
<feature type="region of interest" description="Disordered" evidence="2">
    <location>
        <begin position="1"/>
        <end position="26"/>
    </location>
</feature>
<feature type="coiled-coil region" evidence="1">
    <location>
        <begin position="453"/>
        <end position="480"/>
    </location>
</feature>
<feature type="compositionally biased region" description="Low complexity" evidence="2">
    <location>
        <begin position="849"/>
        <end position="866"/>
    </location>
</feature>
<dbReference type="PROSITE" id="PS50132">
    <property type="entry name" value="RGS"/>
    <property type="match status" value="1"/>
</dbReference>
<evidence type="ECO:0000256" key="1">
    <source>
        <dbReference type="SAM" id="Coils"/>
    </source>
</evidence>
<dbReference type="InterPro" id="IPR036305">
    <property type="entry name" value="RGS_sf"/>
</dbReference>
<comment type="caution">
    <text evidence="5">The sequence shown here is derived from an EMBL/GenBank/DDBJ whole genome shotgun (WGS) entry which is preliminary data.</text>
</comment>
<feature type="compositionally biased region" description="Basic and acidic residues" evidence="2">
    <location>
        <begin position="734"/>
        <end position="751"/>
    </location>
</feature>
<dbReference type="OMA" id="DEFMQRF"/>
<dbReference type="NCBIfam" id="TIGR00229">
    <property type="entry name" value="sensory_box"/>
    <property type="match status" value="1"/>
</dbReference>
<dbReference type="Pfam" id="PF00989">
    <property type="entry name" value="PAS"/>
    <property type="match status" value="1"/>
</dbReference>
<dbReference type="SMART" id="SM00091">
    <property type="entry name" value="PAS"/>
    <property type="match status" value="1"/>
</dbReference>
<dbReference type="SUPFAM" id="SSF48097">
    <property type="entry name" value="Regulator of G-protein signaling, RGS"/>
    <property type="match status" value="1"/>
</dbReference>
<proteinExistence type="predicted"/>
<dbReference type="PANTHER" id="PTHR31600">
    <property type="entry name" value="TINY MACROCYSTS PROTEIN B-RELATED"/>
    <property type="match status" value="1"/>
</dbReference>
<dbReference type="RefSeq" id="XP_044568029.1">
    <property type="nucleotide sequence ID" value="XM_044700673.1"/>
</dbReference>
<feature type="region of interest" description="Disordered" evidence="2">
    <location>
        <begin position="827"/>
        <end position="872"/>
    </location>
</feature>
<dbReference type="GO" id="GO:0006355">
    <property type="term" value="P:regulation of DNA-templated transcription"/>
    <property type="evidence" value="ECO:0007669"/>
    <property type="project" value="InterPro"/>
</dbReference>
<dbReference type="InterPro" id="IPR000014">
    <property type="entry name" value="PAS"/>
</dbReference>
<protein>
    <recommendedName>
        <fullName evidence="7">PAS domain-containing protein</fullName>
    </recommendedName>
</protein>
<feature type="region of interest" description="Disordered" evidence="2">
    <location>
        <begin position="337"/>
        <end position="396"/>
    </location>
</feature>
<dbReference type="VEuPathDB" id="AmoebaDB:NF0067410"/>
<evidence type="ECO:0000256" key="2">
    <source>
        <dbReference type="SAM" id="MobiDB-lite"/>
    </source>
</evidence>
<evidence type="ECO:0000313" key="5">
    <source>
        <dbReference type="EMBL" id="KAF0983316.1"/>
    </source>
</evidence>
<sequence length="945" mass="108098">MVTLPQQQHSSSLSQQHSIPPPLSLSQQQQQHNRIYKVGDFLESPSLSIIKQGAFKQKNSLFSTWKVHSYMFDGHCLYRVKHHNTSVEVREIFPLNTSLNVNRYDILVTQIISAEDITGKKNTIGFFFEENKQQKHLSHLGEQAAKIIAEIDELLDEKKKPETTLLSENMSASERKKLLAPKFLMASSADEKNLWMSILTQHLQQVVEMNNNSNQSQVSAILSTIEAMIDIVVVSDAFGTITAYNTQAESFFGYKKKDVIGKDIKILMPFEVAKNHDEFMQRFRKTGNKHLIGKPRALPAKLSNGQVQEVRLSLGEIPGSTDRDKYRFMAVMRRQSNSSHVVMSPKSNQNGSSTWQTPSPNSLTNSPSLTIHASSSHSSKSKLMSPQSSVHSSISNDHSDVIAQRLNVPYSVEEVKVSKNQQINQEIFQAHQHIYELYKSIHSTLNKYGHNVNQSFKKDYSSLEKKFHQLEEKIKHLEISNAHMLANIQHQKKVIDFLETKTDVMYKEKRHSVQTKTEMDKSQKQQVRKSPNLETLGLDPKQLVSSPRSTHFLTSLSNLVKDQAEFTDVLQNDYALKYFMKFCAQELSLENVKLYLYLTRFYLPEAKKDLKKAKIMRQFVIDTFIVHGAPFEVNLSSLNRKKLLEKYYKLRDYEIEKELEEKQHMEDYIHRTSSSGGNAHRRHSHHSQPHEDDTLSDASSENSEMELLFVENETKTKSNTCHKTSHSVSSTGSDDSHSKSCGEETKHHLDDSSSSTSEDDLATVHDCCEEDVTTLMDETIPPCPTTTSHESSSTVQVDSTFEDTSECGRRRRRQTILASYIKQMRRKSDSFLHQQNSSQQQQPPPPPQSSINGTESNTTSNTTTGSVLLHSPNQSTFPTIATLIYDLEEGEKFFDDLLLQIKGVMMDTFMRFIRSQEYVEMKEEIRRIHKAEMEWIQMKLNSSLK</sequence>
<feature type="domain" description="RGS" evidence="4">
    <location>
        <begin position="565"/>
        <end position="630"/>
    </location>
</feature>
<feature type="region of interest" description="Disordered" evidence="2">
    <location>
        <begin position="779"/>
        <end position="809"/>
    </location>
</feature>
<reference evidence="5 6" key="1">
    <citation type="journal article" date="2019" name="Sci. Rep.">
        <title>Nanopore sequencing improves the draft genome of the human pathogenic amoeba Naegleria fowleri.</title>
        <authorList>
            <person name="Liechti N."/>
            <person name="Schurch N."/>
            <person name="Bruggmann R."/>
            <person name="Wittwer M."/>
        </authorList>
    </citation>
    <scope>NUCLEOTIDE SEQUENCE [LARGE SCALE GENOMIC DNA]</scope>
    <source>
        <strain evidence="5 6">ATCC 30894</strain>
    </source>
</reference>
<name>A0A6A5C6D7_NAEFO</name>
<gene>
    <name evidence="5" type="ORF">FDP41_010381</name>
</gene>
<keyword evidence="6" id="KW-1185">Reference proteome</keyword>
<dbReference type="VEuPathDB" id="AmoebaDB:NfTy_011720"/>
<dbReference type="InterPro" id="IPR016137">
    <property type="entry name" value="RGS"/>
</dbReference>
<dbReference type="Gene3D" id="1.10.167.10">
    <property type="entry name" value="Regulator of G-protein Signalling 4, domain 2"/>
    <property type="match status" value="1"/>
</dbReference>
<dbReference type="InterPro" id="IPR035965">
    <property type="entry name" value="PAS-like_dom_sf"/>
</dbReference>
<keyword evidence="1" id="KW-0175">Coiled coil</keyword>
<feature type="domain" description="PAS" evidence="3">
    <location>
        <begin position="217"/>
        <end position="269"/>
    </location>
</feature>
<dbReference type="EMBL" id="VFQX01000006">
    <property type="protein sequence ID" value="KAF0983316.1"/>
    <property type="molecule type" value="Genomic_DNA"/>
</dbReference>
<feature type="compositionally biased region" description="Low complexity" evidence="2">
    <location>
        <begin position="357"/>
        <end position="396"/>
    </location>
</feature>
<dbReference type="SUPFAM" id="SSF55785">
    <property type="entry name" value="PYP-like sensor domain (PAS domain)"/>
    <property type="match status" value="1"/>
</dbReference>
<evidence type="ECO:0000259" key="4">
    <source>
        <dbReference type="PROSITE" id="PS50132"/>
    </source>
</evidence>
<dbReference type="CDD" id="cd00130">
    <property type="entry name" value="PAS"/>
    <property type="match status" value="1"/>
</dbReference>
<accession>A0A6A5C6D7</accession>
<dbReference type="InterPro" id="IPR044926">
    <property type="entry name" value="RGS_subdomain_2"/>
</dbReference>
<feature type="region of interest" description="Disordered" evidence="2">
    <location>
        <begin position="509"/>
        <end position="532"/>
    </location>
</feature>
<dbReference type="GeneID" id="68117596"/>